<organism evidence="1 2">
    <name type="scientific">Occultella aeris</name>
    <dbReference type="NCBI Taxonomy" id="2761496"/>
    <lineage>
        <taxon>Bacteria</taxon>
        <taxon>Bacillati</taxon>
        <taxon>Actinomycetota</taxon>
        <taxon>Actinomycetes</taxon>
        <taxon>Micrococcales</taxon>
        <taxon>Ruaniaceae</taxon>
        <taxon>Occultella</taxon>
    </lineage>
</organism>
<protein>
    <recommendedName>
        <fullName evidence="3">Helix-turn-helix domain-containing protein</fullName>
    </recommendedName>
</protein>
<evidence type="ECO:0000313" key="1">
    <source>
        <dbReference type="EMBL" id="VZO40044.1"/>
    </source>
</evidence>
<accession>A0A7M4DRF0</accession>
<comment type="caution">
    <text evidence="1">The sequence shown here is derived from an EMBL/GenBank/DDBJ whole genome shotgun (WGS) entry which is preliminary data.</text>
</comment>
<sequence length="197" mass="22114">MNLTDELARTAARADRLRADASRDLRNAAARATRQGMSQRTIAAAMNRSQPEISRLLARSEARDANGDHRRWMTARSASDAMSAALARGDETTAFKMLIQALDHLRSLRDPRDIAEWGVEPAPIKDPRFDTLLRALTKRTLVQLDLDVPEWAESATRLEHEWLIPRAPSRRARAKRESPPELAALNVFVTENDLATL</sequence>
<gene>
    <name evidence="1" type="ORF">HALOF300_04745</name>
</gene>
<dbReference type="RefSeq" id="WP_156743331.1">
    <property type="nucleotide sequence ID" value="NZ_CACRYJ010000067.1"/>
</dbReference>
<evidence type="ECO:0000313" key="2">
    <source>
        <dbReference type="Proteomes" id="UP000419743"/>
    </source>
</evidence>
<keyword evidence="2" id="KW-1185">Reference proteome</keyword>
<evidence type="ECO:0008006" key="3">
    <source>
        <dbReference type="Google" id="ProtNLM"/>
    </source>
</evidence>
<dbReference type="Proteomes" id="UP000419743">
    <property type="component" value="Unassembled WGS sequence"/>
</dbReference>
<proteinExistence type="predicted"/>
<name>A0A7M4DRF0_9MICO</name>
<dbReference type="Gene3D" id="1.10.10.60">
    <property type="entry name" value="Homeodomain-like"/>
    <property type="match status" value="1"/>
</dbReference>
<reference evidence="1 2" key="1">
    <citation type="submission" date="2019-11" db="EMBL/GenBank/DDBJ databases">
        <authorList>
            <person name="Criscuolo A."/>
        </authorList>
    </citation>
    <scope>NUCLEOTIDE SEQUENCE [LARGE SCALE GENOMIC DNA]</scope>
    <source>
        <strain evidence="1">CIP111667</strain>
    </source>
</reference>
<dbReference type="AlphaFoldDB" id="A0A7M4DRF0"/>
<dbReference type="EMBL" id="CACRYJ010000067">
    <property type="protein sequence ID" value="VZO40044.1"/>
    <property type="molecule type" value="Genomic_DNA"/>
</dbReference>